<dbReference type="EMBL" id="VSSQ01114567">
    <property type="protein sequence ID" value="MPN50405.1"/>
    <property type="molecule type" value="Genomic_DNA"/>
</dbReference>
<accession>A0A645IGJ5</accession>
<evidence type="ECO:0000313" key="1">
    <source>
        <dbReference type="EMBL" id="MPN50405.1"/>
    </source>
</evidence>
<gene>
    <name evidence="1" type="ORF">SDC9_198031</name>
</gene>
<reference evidence="1" key="1">
    <citation type="submission" date="2019-08" db="EMBL/GenBank/DDBJ databases">
        <authorList>
            <person name="Kucharzyk K."/>
            <person name="Murdoch R.W."/>
            <person name="Higgins S."/>
            <person name="Loffler F."/>
        </authorList>
    </citation>
    <scope>NUCLEOTIDE SEQUENCE</scope>
</reference>
<organism evidence="1">
    <name type="scientific">bioreactor metagenome</name>
    <dbReference type="NCBI Taxonomy" id="1076179"/>
    <lineage>
        <taxon>unclassified sequences</taxon>
        <taxon>metagenomes</taxon>
        <taxon>ecological metagenomes</taxon>
    </lineage>
</organism>
<sequence length="165" mass="18379">MIAVIEPFYVGGRRYIYKNGANLILPVICEHIGTNGTVGDCVVQDLDIDREARFAPQYICMGDDGWQIVSYNSIVFNNDIAALNHDTSRTVIAELAIFDDSSGADSIERRNVVSFYDAQRLVERDIVKQRGIAERLVIVLIQLADLTLLGRIVSFGKRRNLSGSD</sequence>
<name>A0A645IGJ5_9ZZZZ</name>
<dbReference type="AlphaFoldDB" id="A0A645IGJ5"/>
<comment type="caution">
    <text evidence="1">The sequence shown here is derived from an EMBL/GenBank/DDBJ whole genome shotgun (WGS) entry which is preliminary data.</text>
</comment>
<protein>
    <submittedName>
        <fullName evidence="1">Uncharacterized protein</fullName>
    </submittedName>
</protein>
<proteinExistence type="predicted"/>